<dbReference type="GO" id="GO:0009002">
    <property type="term" value="F:serine-type D-Ala-D-Ala carboxypeptidase activity"/>
    <property type="evidence" value="ECO:0007669"/>
    <property type="project" value="UniProtKB-EC"/>
</dbReference>
<dbReference type="Proteomes" id="UP000823900">
    <property type="component" value="Unassembled WGS sequence"/>
</dbReference>
<dbReference type="EMBL" id="DWZA01000002">
    <property type="protein sequence ID" value="HJA69974.1"/>
    <property type="molecule type" value="Genomic_DNA"/>
</dbReference>
<keyword evidence="8" id="KW-0378">Hydrolase</keyword>
<dbReference type="Gene3D" id="2.60.410.10">
    <property type="entry name" value="D-Ala-D-Ala carboxypeptidase, C-terminal domain"/>
    <property type="match status" value="1"/>
</dbReference>
<evidence type="ECO:0000313" key="19">
    <source>
        <dbReference type="Proteomes" id="UP000823900"/>
    </source>
</evidence>
<evidence type="ECO:0000256" key="7">
    <source>
        <dbReference type="ARBA" id="ARBA00022729"/>
    </source>
</evidence>
<dbReference type="InterPro" id="IPR015956">
    <property type="entry name" value="Peniciliin-bd_prot_C_sf"/>
</dbReference>
<evidence type="ECO:0000256" key="14">
    <source>
        <dbReference type="PIRSR" id="PIRSR618044-2"/>
    </source>
</evidence>
<evidence type="ECO:0000256" key="4">
    <source>
        <dbReference type="ARBA" id="ARBA00012448"/>
    </source>
</evidence>
<dbReference type="InterPro" id="IPR012907">
    <property type="entry name" value="Peptidase_S11_C"/>
</dbReference>
<dbReference type="Pfam" id="PF07943">
    <property type="entry name" value="PBP5_C"/>
    <property type="match status" value="1"/>
</dbReference>
<dbReference type="GO" id="GO:0009252">
    <property type="term" value="P:peptidoglycan biosynthetic process"/>
    <property type="evidence" value="ECO:0007669"/>
    <property type="project" value="UniProtKB-KW"/>
</dbReference>
<dbReference type="SUPFAM" id="SSF56601">
    <property type="entry name" value="beta-lactamase/transpeptidase-like"/>
    <property type="match status" value="1"/>
</dbReference>
<feature type="active site" evidence="13">
    <location>
        <position position="144"/>
    </location>
</feature>
<evidence type="ECO:0000256" key="16">
    <source>
        <dbReference type="SAM" id="SignalP"/>
    </source>
</evidence>
<dbReference type="PANTHER" id="PTHR21581:SF6">
    <property type="entry name" value="TRAFFICKING PROTEIN PARTICLE COMPLEX SUBUNIT 12"/>
    <property type="match status" value="1"/>
</dbReference>
<dbReference type="InterPro" id="IPR037167">
    <property type="entry name" value="Peptidase_S11_C_sf"/>
</dbReference>
<reference evidence="18" key="2">
    <citation type="submission" date="2021-04" db="EMBL/GenBank/DDBJ databases">
        <authorList>
            <person name="Gilroy R."/>
        </authorList>
    </citation>
    <scope>NUCLEOTIDE SEQUENCE</scope>
    <source>
        <strain evidence="18">CHK178-16964</strain>
    </source>
</reference>
<dbReference type="PRINTS" id="PR00725">
    <property type="entry name" value="DADACBPTASE1"/>
</dbReference>
<keyword evidence="6" id="KW-0645">Protease</keyword>
<feature type="chain" id="PRO_5039459500" description="serine-type D-Ala-D-Ala carboxypeptidase" evidence="16">
    <location>
        <begin position="25"/>
        <end position="413"/>
    </location>
</feature>
<dbReference type="SMART" id="SM00936">
    <property type="entry name" value="PBP5_C"/>
    <property type="match status" value="1"/>
</dbReference>
<dbReference type="PROSITE" id="PS51257">
    <property type="entry name" value="PROKAR_LIPOPROTEIN"/>
    <property type="match status" value="1"/>
</dbReference>
<protein>
    <recommendedName>
        <fullName evidence="4">serine-type D-Ala-D-Ala carboxypeptidase</fullName>
        <ecNumber evidence="4">3.4.16.4</ecNumber>
    </recommendedName>
</protein>
<proteinExistence type="inferred from homology"/>
<name>A0A9D2HGA8_9FIRM</name>
<evidence type="ECO:0000256" key="6">
    <source>
        <dbReference type="ARBA" id="ARBA00022670"/>
    </source>
</evidence>
<comment type="pathway">
    <text evidence="2">Cell wall biogenesis; peptidoglycan biosynthesis.</text>
</comment>
<keyword evidence="11" id="KW-0961">Cell wall biogenesis/degradation</keyword>
<keyword evidence="5 18" id="KW-0121">Carboxypeptidase</keyword>
<evidence type="ECO:0000256" key="3">
    <source>
        <dbReference type="ARBA" id="ARBA00007164"/>
    </source>
</evidence>
<keyword evidence="9" id="KW-0133">Cell shape</keyword>
<reference evidence="18" key="1">
    <citation type="journal article" date="2021" name="PeerJ">
        <title>Extensive microbial diversity within the chicken gut microbiome revealed by metagenomics and culture.</title>
        <authorList>
            <person name="Gilroy R."/>
            <person name="Ravi A."/>
            <person name="Getino M."/>
            <person name="Pursley I."/>
            <person name="Horton D.L."/>
            <person name="Alikhan N.F."/>
            <person name="Baker D."/>
            <person name="Gharbi K."/>
            <person name="Hall N."/>
            <person name="Watson M."/>
            <person name="Adriaenssens E.M."/>
            <person name="Foster-Nyarko E."/>
            <person name="Jarju S."/>
            <person name="Secka A."/>
            <person name="Antonio M."/>
            <person name="Oren A."/>
            <person name="Chaudhuri R.R."/>
            <person name="La Ragione R."/>
            <person name="Hildebrand F."/>
            <person name="Pallen M.J."/>
        </authorList>
    </citation>
    <scope>NUCLEOTIDE SEQUENCE</scope>
    <source>
        <strain evidence="18">CHK178-16964</strain>
    </source>
</reference>
<evidence type="ECO:0000256" key="11">
    <source>
        <dbReference type="ARBA" id="ARBA00023316"/>
    </source>
</evidence>
<feature type="domain" description="Peptidase S11 D-Ala-D-Ala carboxypeptidase A C-terminal" evidence="17">
    <location>
        <begin position="310"/>
        <end position="397"/>
    </location>
</feature>
<gene>
    <name evidence="18" type="ORF">IAA07_00150</name>
</gene>
<comment type="function">
    <text evidence="1">Removes C-terminal D-alanyl residues from sugar-peptide cell wall precursors.</text>
</comment>
<dbReference type="InterPro" id="IPR001967">
    <property type="entry name" value="Peptidase_S11_N"/>
</dbReference>
<feature type="active site" description="Acyl-ester intermediate" evidence="13">
    <location>
        <position position="84"/>
    </location>
</feature>
<evidence type="ECO:0000256" key="13">
    <source>
        <dbReference type="PIRSR" id="PIRSR618044-1"/>
    </source>
</evidence>
<organism evidence="18 19">
    <name type="scientific">Candidatus Lachnoclostridium stercoravium</name>
    <dbReference type="NCBI Taxonomy" id="2838633"/>
    <lineage>
        <taxon>Bacteria</taxon>
        <taxon>Bacillati</taxon>
        <taxon>Bacillota</taxon>
        <taxon>Clostridia</taxon>
        <taxon>Lachnospirales</taxon>
        <taxon>Lachnospiraceae</taxon>
    </lineage>
</organism>
<comment type="similarity">
    <text evidence="3 15">Belongs to the peptidase S11 family.</text>
</comment>
<evidence type="ECO:0000256" key="8">
    <source>
        <dbReference type="ARBA" id="ARBA00022801"/>
    </source>
</evidence>
<sequence length="413" mass="44625">MKRWFFAVLAVWIGCLAPSVCVLAGEPVMAVGSDSVMAAINEENNDLPSGPEIGVQAPSAVLMEAGTGTVIYEKNADEQRRPASITKIMTLILIFDALESGKISLTDEVTTSAYAKSMGGSQVFLEEGEVQTVETLIKCIVVASGNDASVAMAEYIAGSEQEFVKMMNERAAGLGMTGTHFEDCCGLTDSGTHLTTARDIAVMSRELINRYPQIHQYATIWMENITHVTKQGTKEFGLSNTNRLLKMAVNFEVTGLKTGSTSLAKYCLSATAKKDGVGLIAVVMAAPDYKARFNDAVAMLNYGFANCRLYEDTEMPLLPQAKVQGGVEEEVPLAYGGTFSWLGMNGEDFSQIEKRMVLEESLTAPVEPGQKAGVLQYVLDGKKLGEVEILTDGTVEKAGLWDHIKQAAETFFM</sequence>
<accession>A0A9D2HGA8</accession>
<dbReference type="GO" id="GO:0071555">
    <property type="term" value="P:cell wall organization"/>
    <property type="evidence" value="ECO:0007669"/>
    <property type="project" value="UniProtKB-KW"/>
</dbReference>
<dbReference type="GO" id="GO:0006508">
    <property type="term" value="P:proteolysis"/>
    <property type="evidence" value="ECO:0007669"/>
    <property type="project" value="UniProtKB-KW"/>
</dbReference>
<comment type="caution">
    <text evidence="18">The sequence shown here is derived from an EMBL/GenBank/DDBJ whole genome shotgun (WGS) entry which is preliminary data.</text>
</comment>
<feature type="active site" description="Proton acceptor" evidence="13">
    <location>
        <position position="87"/>
    </location>
</feature>
<dbReference type="Gene3D" id="3.40.710.10">
    <property type="entry name" value="DD-peptidase/beta-lactamase superfamily"/>
    <property type="match status" value="1"/>
</dbReference>
<keyword evidence="10" id="KW-0573">Peptidoglycan synthesis</keyword>
<dbReference type="SUPFAM" id="SSF69189">
    <property type="entry name" value="Penicillin-binding protein associated domain"/>
    <property type="match status" value="1"/>
</dbReference>
<dbReference type="InterPro" id="IPR018044">
    <property type="entry name" value="Peptidase_S11"/>
</dbReference>
<evidence type="ECO:0000256" key="10">
    <source>
        <dbReference type="ARBA" id="ARBA00022984"/>
    </source>
</evidence>
<evidence type="ECO:0000259" key="17">
    <source>
        <dbReference type="SMART" id="SM00936"/>
    </source>
</evidence>
<dbReference type="AlphaFoldDB" id="A0A9D2HGA8"/>
<evidence type="ECO:0000256" key="9">
    <source>
        <dbReference type="ARBA" id="ARBA00022960"/>
    </source>
</evidence>
<evidence type="ECO:0000256" key="12">
    <source>
        <dbReference type="ARBA" id="ARBA00034000"/>
    </source>
</evidence>
<evidence type="ECO:0000256" key="15">
    <source>
        <dbReference type="RuleBase" id="RU004016"/>
    </source>
</evidence>
<evidence type="ECO:0000313" key="18">
    <source>
        <dbReference type="EMBL" id="HJA69974.1"/>
    </source>
</evidence>
<keyword evidence="7 16" id="KW-0732">Signal</keyword>
<dbReference type="InterPro" id="IPR012338">
    <property type="entry name" value="Beta-lactam/transpept-like"/>
</dbReference>
<comment type="catalytic activity">
    <reaction evidence="12">
        <text>Preferential cleavage: (Ac)2-L-Lys-D-Ala-|-D-Ala. Also transpeptidation of peptidyl-alanyl moieties that are N-acyl substituents of D-alanine.</text>
        <dbReference type="EC" id="3.4.16.4"/>
    </reaction>
</comment>
<dbReference type="EC" id="3.4.16.4" evidence="4"/>
<dbReference type="GO" id="GO:0008360">
    <property type="term" value="P:regulation of cell shape"/>
    <property type="evidence" value="ECO:0007669"/>
    <property type="project" value="UniProtKB-KW"/>
</dbReference>
<evidence type="ECO:0000256" key="2">
    <source>
        <dbReference type="ARBA" id="ARBA00004752"/>
    </source>
</evidence>
<dbReference type="PANTHER" id="PTHR21581">
    <property type="entry name" value="D-ALANYL-D-ALANINE CARBOXYPEPTIDASE"/>
    <property type="match status" value="1"/>
</dbReference>
<evidence type="ECO:0000256" key="5">
    <source>
        <dbReference type="ARBA" id="ARBA00022645"/>
    </source>
</evidence>
<feature type="binding site" evidence="14">
    <location>
        <position position="257"/>
    </location>
    <ligand>
        <name>substrate</name>
    </ligand>
</feature>
<feature type="signal peptide" evidence="16">
    <location>
        <begin position="1"/>
        <end position="24"/>
    </location>
</feature>
<evidence type="ECO:0000256" key="1">
    <source>
        <dbReference type="ARBA" id="ARBA00003217"/>
    </source>
</evidence>
<dbReference type="Pfam" id="PF00768">
    <property type="entry name" value="Peptidase_S11"/>
    <property type="match status" value="1"/>
</dbReference>